<dbReference type="EMBL" id="AJ278322">
    <property type="protein sequence ID" value="CAB93924.2"/>
    <property type="molecule type" value="Genomic_DNA"/>
</dbReference>
<dbReference type="OrthoDB" id="1419at10239"/>
<feature type="domain" description="Gp28/Gp37-like" evidence="1">
    <location>
        <begin position="29"/>
        <end position="320"/>
    </location>
</feature>
<reference evidence="2 3" key="3">
    <citation type="journal article" date="2006" name="Virology">
        <title>Complete nucleotide sequence and genome analysis of bacteriophage BFK20--a lytic phage of the industrial producer Brevibacterium flavum.</title>
        <authorList>
            <person name="Bukovska G."/>
            <person name="Klucar L."/>
            <person name="Vlcek C."/>
            <person name="Adamovic J."/>
            <person name="Turna J."/>
            <person name="Timko J."/>
        </authorList>
    </citation>
    <scope>NUCLEOTIDE SEQUENCE [LARGE SCALE GENOMIC DNA]</scope>
</reference>
<dbReference type="InterPro" id="IPR029432">
    <property type="entry name" value="Gp28/Gp37-like_dom"/>
</dbReference>
<sequence>MERLELGERKSNALARYGVSVHDTTTSVATVLDARFDAAASLFASTLDAAGLMLTVTLWLEGDTQPAPLHVTLAKPTIWIDVRSRQFDTSTTGGFMDILHGLVRTFDTENNVPRVGLGDTPATWADRLPWVVWRPSSMAGSSLDLTVVKSEDSHVTVGGRSPEVLNKLIGAGSKSLFQGLAAALAAKIPQFAPLIVAAGVFLGDLSGQALQDKLFAWNEFEDAVRREAHGFYRYRDVVGNGDGWTLSAWQQGFQMLKEGAGMISGSFTGGENLAYKWGRDFRAGDQQGFVYKNVVFSTFVSEVTLTWTVDKGWREAIVLGDPRARESRIENLKRTSQSIKEAIDRVKSTVL</sequence>
<evidence type="ECO:0000313" key="3">
    <source>
        <dbReference type="Proteomes" id="UP000001531"/>
    </source>
</evidence>
<accession>Q9MBI6</accession>
<evidence type="ECO:0000259" key="1">
    <source>
        <dbReference type="Pfam" id="PF14594"/>
    </source>
</evidence>
<reference evidence="2 3" key="1">
    <citation type="journal article" date="1992" name="J. Gen. Microbiol.">
        <title>Characterization of bacteriophage BFK20 from Brevibacterium flavum.</title>
        <authorList>
            <person name="Koptides M."/>
            <person name="Barak I."/>
            <person name="Sisova M."/>
            <person name="Baloghova E."/>
            <person name="Ugorcakova J."/>
        </authorList>
    </citation>
    <scope>NUCLEOTIDE SEQUENCE [LARGE SCALE GENOMIC DNA]</scope>
</reference>
<gene>
    <name evidence="2" type="primary">ORF18</name>
</gene>
<dbReference type="KEGG" id="vg:5580340"/>
<dbReference type="GeneID" id="5580340"/>
<organism evidence="2 3">
    <name type="scientific">Corynebacterium phage BFK20</name>
    <dbReference type="NCBI Taxonomy" id="28358"/>
    <lineage>
        <taxon>Viruses</taxon>
        <taxon>Duplodnaviria</taxon>
        <taxon>Heunggongvirae</taxon>
        <taxon>Uroviricota</taxon>
        <taxon>Caudoviricetes</taxon>
        <taxon>Sasvirus</taxon>
        <taxon>Sasvirus BFK20</taxon>
    </lineage>
</organism>
<protein>
    <submittedName>
        <fullName evidence="2">Gp18, tail protein</fullName>
    </submittedName>
</protein>
<evidence type="ECO:0000313" key="2">
    <source>
        <dbReference type="EMBL" id="CAB93924.2"/>
    </source>
</evidence>
<proteinExistence type="predicted"/>
<keyword evidence="3" id="KW-1185">Reference proteome</keyword>
<dbReference type="Proteomes" id="UP000001531">
    <property type="component" value="Segment"/>
</dbReference>
<dbReference type="RefSeq" id="YP_001456748.1">
    <property type="nucleotide sequence ID" value="NC_009799.3"/>
</dbReference>
<reference evidence="2 3" key="2">
    <citation type="journal article" date="1994" name="Acta Virol.">
        <title>Characterization and sequence analysis of the F2 promoter from corynephage BFK20.</title>
        <authorList>
            <person name="Koptides M."/>
            <person name="Ugorcakova J."/>
            <person name="Baloghova E."/>
            <person name="Bukovska G."/>
            <person name="Timko J."/>
        </authorList>
    </citation>
    <scope>NUCLEOTIDE SEQUENCE [LARGE SCALE GENOMIC DNA]</scope>
</reference>
<reference evidence="2 3" key="4">
    <citation type="journal article" date="2007" name="Virology">
        <title>Transcriptional profiling of bacteriophage BFK20: coexpression interrogated by "guilt-by-association" algorithm.</title>
        <authorList>
            <person name="Majtan T."/>
            <person name="Halgasova N."/>
            <person name="Bukovska G."/>
            <person name="Timko J."/>
        </authorList>
    </citation>
    <scope>NUCLEOTIDE SEQUENCE [LARGE SCALE GENOMIC DNA]</scope>
</reference>
<name>Q9MBI6_9CAUD</name>
<dbReference type="Pfam" id="PF14594">
    <property type="entry name" value="Sipho_Gp37"/>
    <property type="match status" value="1"/>
</dbReference>